<reference evidence="2 3" key="1">
    <citation type="submission" date="2019-03" db="EMBL/GenBank/DDBJ databases">
        <title>Genomic Encyclopedia of Type Strains, Phase IV (KMG-IV): sequencing the most valuable type-strain genomes for metagenomic binning, comparative biology and taxonomic classification.</title>
        <authorList>
            <person name="Goeker M."/>
        </authorList>
    </citation>
    <scope>NUCLEOTIDE SEQUENCE [LARGE SCALE GENOMIC DNA]</scope>
    <source>
        <strain evidence="2 3">DSM 24766</strain>
    </source>
</reference>
<proteinExistence type="predicted"/>
<dbReference type="Gene3D" id="3.40.50.2300">
    <property type="match status" value="2"/>
</dbReference>
<sequence>MAPMGFHNPNNDAILPPMRVLFVCTANKLRSPTAEDVFRDFPGIEAVSAGTDSVAPNPLTQELVGSADLIFAMETHHRERIRKKYKQRPTDNRIITLYIPDEYERGDPELIALLKDKVEPRLTSILSAS</sequence>
<dbReference type="SMART" id="SM00226">
    <property type="entry name" value="LMWPc"/>
    <property type="match status" value="1"/>
</dbReference>
<protein>
    <recommendedName>
        <fullName evidence="1">Phosphotyrosine protein phosphatase I domain-containing protein</fullName>
    </recommendedName>
</protein>
<dbReference type="InterPro" id="IPR036196">
    <property type="entry name" value="Ptyr_pPase_sf"/>
</dbReference>
<gene>
    <name evidence="2" type="ORF">EV663_1401</name>
</gene>
<dbReference type="SUPFAM" id="SSF52788">
    <property type="entry name" value="Phosphotyrosine protein phosphatases I"/>
    <property type="match status" value="1"/>
</dbReference>
<dbReference type="InterPro" id="IPR023485">
    <property type="entry name" value="Ptyr_pPase"/>
</dbReference>
<organism evidence="2 3">
    <name type="scientific">Rhodovulum bhavnagarense</name>
    <dbReference type="NCBI Taxonomy" id="992286"/>
    <lineage>
        <taxon>Bacteria</taxon>
        <taxon>Pseudomonadati</taxon>
        <taxon>Pseudomonadota</taxon>
        <taxon>Alphaproteobacteria</taxon>
        <taxon>Rhodobacterales</taxon>
        <taxon>Paracoccaceae</taxon>
        <taxon>Rhodovulum</taxon>
    </lineage>
</organism>
<accession>A0A4R2R828</accession>
<dbReference type="AlphaFoldDB" id="A0A4R2R828"/>
<evidence type="ECO:0000259" key="1">
    <source>
        <dbReference type="SMART" id="SM00226"/>
    </source>
</evidence>
<evidence type="ECO:0000313" key="3">
    <source>
        <dbReference type="Proteomes" id="UP000295050"/>
    </source>
</evidence>
<dbReference type="PIRSF" id="PIRSF029416">
    <property type="entry name" value="UCP029416_PTP"/>
    <property type="match status" value="1"/>
</dbReference>
<dbReference type="InterPro" id="IPR016919">
    <property type="entry name" value="UCP029416_PTP"/>
</dbReference>
<evidence type="ECO:0000313" key="2">
    <source>
        <dbReference type="EMBL" id="TCP58334.1"/>
    </source>
</evidence>
<feature type="domain" description="Phosphotyrosine protein phosphatase I" evidence="1">
    <location>
        <begin position="18"/>
        <end position="124"/>
    </location>
</feature>
<name>A0A4R2R828_9RHOB</name>
<dbReference type="Proteomes" id="UP000295050">
    <property type="component" value="Unassembled WGS sequence"/>
</dbReference>
<comment type="caution">
    <text evidence="2">The sequence shown here is derived from an EMBL/GenBank/DDBJ whole genome shotgun (WGS) entry which is preliminary data.</text>
</comment>
<dbReference type="EMBL" id="SLXU01000040">
    <property type="protein sequence ID" value="TCP58334.1"/>
    <property type="molecule type" value="Genomic_DNA"/>
</dbReference>
<keyword evidence="3" id="KW-1185">Reference proteome</keyword>